<feature type="domain" description="Glucosamine/galactosamine-6-phosphate isomerase" evidence="3">
    <location>
        <begin position="13"/>
        <end position="228"/>
    </location>
</feature>
<proteinExistence type="inferred from homology"/>
<protein>
    <recommendedName>
        <fullName evidence="2">Glucosamine-6-phosphate deaminase</fullName>
        <ecNumber evidence="2">3.5.99.6</ecNumber>
    </recommendedName>
    <alternativeName>
        <fullName evidence="2">GlcN6P deaminase</fullName>
        <shortName evidence="2">GNPDA</shortName>
    </alternativeName>
    <alternativeName>
        <fullName evidence="2">Glucosamine-6-phosphate isomerase</fullName>
    </alternativeName>
</protein>
<organism evidence="4 5">
    <name type="scientific">Aporhodopirellula aestuarii</name>
    <dbReference type="NCBI Taxonomy" id="2950107"/>
    <lineage>
        <taxon>Bacteria</taxon>
        <taxon>Pseudomonadati</taxon>
        <taxon>Planctomycetota</taxon>
        <taxon>Planctomycetia</taxon>
        <taxon>Pirellulales</taxon>
        <taxon>Pirellulaceae</taxon>
        <taxon>Aporhodopirellula</taxon>
    </lineage>
</organism>
<evidence type="ECO:0000313" key="4">
    <source>
        <dbReference type="EMBL" id="MCM2371666.1"/>
    </source>
</evidence>
<dbReference type="CDD" id="cd01399">
    <property type="entry name" value="GlcN6P_deaminase"/>
    <property type="match status" value="1"/>
</dbReference>
<feature type="active site" description="Proton acceptor; for ring-opening step" evidence="2">
    <location>
        <position position="140"/>
    </location>
</feature>
<dbReference type="HAMAP" id="MF_01241">
    <property type="entry name" value="GlcN6P_deamin"/>
    <property type="match status" value="1"/>
</dbReference>
<keyword evidence="1 2" id="KW-0378">Hydrolase</keyword>
<feature type="active site" description="For ring-opening step" evidence="2">
    <location>
        <position position="145"/>
    </location>
</feature>
<reference evidence="4 5" key="1">
    <citation type="journal article" date="2022" name="Syst. Appl. Microbiol.">
        <title>Rhodopirellula aestuarii sp. nov., a novel member of the genus Rhodopirellula isolated from brackish sediments collected in the Tagus River estuary, Portugal.</title>
        <authorList>
            <person name="Vitorino I.R."/>
            <person name="Klimek D."/>
            <person name="Calusinska M."/>
            <person name="Lobo-da-Cunha A."/>
            <person name="Vasconcelos V."/>
            <person name="Lage O.M."/>
        </authorList>
    </citation>
    <scope>NUCLEOTIDE SEQUENCE [LARGE SCALE GENOMIC DNA]</scope>
    <source>
        <strain evidence="4 5">ICT_H3.1</strain>
    </source>
</reference>
<dbReference type="PANTHER" id="PTHR11280">
    <property type="entry name" value="GLUCOSAMINE-6-PHOSPHATE ISOMERASE"/>
    <property type="match status" value="1"/>
</dbReference>
<dbReference type="PROSITE" id="PS01161">
    <property type="entry name" value="GLC_GALNAC_ISOMERASE"/>
    <property type="match status" value="1"/>
</dbReference>
<evidence type="ECO:0000256" key="2">
    <source>
        <dbReference type="HAMAP-Rule" id="MF_01241"/>
    </source>
</evidence>
<gene>
    <name evidence="2 4" type="primary">nagB</name>
    <name evidence="4" type="ORF">NB063_13725</name>
</gene>
<keyword evidence="2" id="KW-0119">Carbohydrate metabolism</keyword>
<dbReference type="InterPro" id="IPR004547">
    <property type="entry name" value="Glucosamine6P_isomerase"/>
</dbReference>
<sequence length="245" mass="26508">MGIQWTVYPNHRAASHVAAEIIAATLSETPACVLGLATGSTPLDVYTELARKHREEGLDFGRVTTFNLDEYIGLTPDHPQSYVHYMNKHLFSLVNISRDRTHLPNVQTDNLDESAKQYERLLKAAGGVDLQLLGIGANGHIGFNEPGAGPESVTRVVDLAPKTIQSNSRFFESEAEVPRRAITMGIATILRAREILLLATGSSKADAVAEAIKGPVTSDNPASFLQTHANVRFLLDPDAAARLTA</sequence>
<dbReference type="RefSeq" id="WP_250929300.1">
    <property type="nucleotide sequence ID" value="NZ_JAMQBK010000036.1"/>
</dbReference>
<comment type="pathway">
    <text evidence="2">Amino-sugar metabolism; N-acetylneuraminate degradation; D-fructose 6-phosphate from N-acetylneuraminate: step 5/5.</text>
</comment>
<feature type="active site" description="Proton acceptor; for enolization step" evidence="2">
    <location>
        <position position="69"/>
    </location>
</feature>
<comment type="similarity">
    <text evidence="2">Belongs to the glucosamine/galactosamine-6-phosphate isomerase family. NagB subfamily.</text>
</comment>
<evidence type="ECO:0000313" key="5">
    <source>
        <dbReference type="Proteomes" id="UP001202961"/>
    </source>
</evidence>
<dbReference type="GO" id="GO:0004342">
    <property type="term" value="F:glucosamine-6-phosphate deaminase activity"/>
    <property type="evidence" value="ECO:0007669"/>
    <property type="project" value="UniProtKB-EC"/>
</dbReference>
<comment type="catalytic activity">
    <reaction evidence="2">
        <text>alpha-D-glucosamine 6-phosphate + H2O = beta-D-fructose 6-phosphate + NH4(+)</text>
        <dbReference type="Rhea" id="RHEA:12172"/>
        <dbReference type="ChEBI" id="CHEBI:15377"/>
        <dbReference type="ChEBI" id="CHEBI:28938"/>
        <dbReference type="ChEBI" id="CHEBI:57634"/>
        <dbReference type="ChEBI" id="CHEBI:75989"/>
        <dbReference type="EC" id="3.5.99.6"/>
    </reaction>
</comment>
<comment type="function">
    <text evidence="2">Catalyzes the reversible isomerization-deamination of glucosamine 6-phosphate (GlcN6P) to form fructose 6-phosphate (Fru6P) and ammonium ion.</text>
</comment>
<feature type="active site" description="For ring-opening step" evidence="2">
    <location>
        <position position="138"/>
    </location>
</feature>
<name>A0ABT0U5P8_9BACT</name>
<dbReference type="EC" id="3.5.99.6" evidence="2"/>
<comment type="caution">
    <text evidence="4">The sequence shown here is derived from an EMBL/GenBank/DDBJ whole genome shotgun (WGS) entry which is preliminary data.</text>
</comment>
<dbReference type="PANTHER" id="PTHR11280:SF5">
    <property type="entry name" value="GLUCOSAMINE-6-PHOSPHATE ISOMERASE"/>
    <property type="match status" value="1"/>
</dbReference>
<dbReference type="EMBL" id="JAMQBK010000036">
    <property type="protein sequence ID" value="MCM2371666.1"/>
    <property type="molecule type" value="Genomic_DNA"/>
</dbReference>
<dbReference type="Proteomes" id="UP001202961">
    <property type="component" value="Unassembled WGS sequence"/>
</dbReference>
<dbReference type="Pfam" id="PF01182">
    <property type="entry name" value="Glucosamine_iso"/>
    <property type="match status" value="1"/>
</dbReference>
<dbReference type="Gene3D" id="3.40.50.1360">
    <property type="match status" value="1"/>
</dbReference>
<dbReference type="SUPFAM" id="SSF100950">
    <property type="entry name" value="NagB/RpiA/CoA transferase-like"/>
    <property type="match status" value="1"/>
</dbReference>
<dbReference type="InterPro" id="IPR018321">
    <property type="entry name" value="Glucosamine6P_isomerase_CS"/>
</dbReference>
<comment type="caution">
    <text evidence="2">Lacks conserved residue(s) required for the propagation of feature annotation.</text>
</comment>
<evidence type="ECO:0000259" key="3">
    <source>
        <dbReference type="Pfam" id="PF01182"/>
    </source>
</evidence>
<dbReference type="InterPro" id="IPR037171">
    <property type="entry name" value="NagB/RpiA_transferase-like"/>
</dbReference>
<dbReference type="NCBIfam" id="TIGR00502">
    <property type="entry name" value="nagB"/>
    <property type="match status" value="1"/>
</dbReference>
<dbReference type="InterPro" id="IPR006148">
    <property type="entry name" value="Glc/Gal-6P_isomerase"/>
</dbReference>
<keyword evidence="5" id="KW-1185">Reference proteome</keyword>
<accession>A0ABT0U5P8</accession>
<evidence type="ECO:0000256" key="1">
    <source>
        <dbReference type="ARBA" id="ARBA00022801"/>
    </source>
</evidence>